<comment type="caution">
    <text evidence="7">The sequence shown here is derived from an EMBL/GenBank/DDBJ whole genome shotgun (WGS) entry which is preliminary data.</text>
</comment>
<keyword evidence="3 7" id="KW-0808">Transferase</keyword>
<evidence type="ECO:0000313" key="7">
    <source>
        <dbReference type="EMBL" id="ORX74589.1"/>
    </source>
</evidence>
<dbReference type="Pfam" id="PF17772">
    <property type="entry name" value="zf-MYST"/>
    <property type="match status" value="1"/>
</dbReference>
<dbReference type="Gene3D" id="3.40.630.30">
    <property type="match status" value="1"/>
</dbReference>
<evidence type="ECO:0000256" key="2">
    <source>
        <dbReference type="ARBA" id="ARBA00013184"/>
    </source>
</evidence>
<keyword evidence="4" id="KW-0007">Acetylation</keyword>
<accession>A0A1Y1WM08</accession>
<dbReference type="AlphaFoldDB" id="A0A1Y1WM08"/>
<evidence type="ECO:0000256" key="1">
    <source>
        <dbReference type="ARBA" id="ARBA00010107"/>
    </source>
</evidence>
<evidence type="ECO:0000256" key="4">
    <source>
        <dbReference type="ARBA" id="ARBA00022990"/>
    </source>
</evidence>
<dbReference type="GeneID" id="63807478"/>
<dbReference type="PANTHER" id="PTHR10615">
    <property type="entry name" value="HISTONE ACETYLTRANSFERASE"/>
    <property type="match status" value="1"/>
</dbReference>
<dbReference type="PROSITE" id="PS51726">
    <property type="entry name" value="MYST_HAT"/>
    <property type="match status" value="1"/>
</dbReference>
<keyword evidence="7" id="KW-0012">Acyltransferase</keyword>
<feature type="domain" description="MYST-type HAT" evidence="6">
    <location>
        <begin position="15"/>
        <end position="274"/>
    </location>
</feature>
<dbReference type="GO" id="GO:0004402">
    <property type="term" value="F:histone acetyltransferase activity"/>
    <property type="evidence" value="ECO:0007669"/>
    <property type="project" value="InterPro"/>
</dbReference>
<gene>
    <name evidence="7" type="ORF">DL89DRAFT_300813</name>
</gene>
<dbReference type="InterPro" id="IPR016181">
    <property type="entry name" value="Acyl_CoA_acyltransferase"/>
</dbReference>
<proteinExistence type="inferred from homology"/>
<dbReference type="Gene3D" id="3.30.60.60">
    <property type="entry name" value="N-acetyl transferase-like"/>
    <property type="match status" value="1"/>
</dbReference>
<dbReference type="EMBL" id="MCFD01000001">
    <property type="protein sequence ID" value="ORX74589.1"/>
    <property type="molecule type" value="Genomic_DNA"/>
</dbReference>
<keyword evidence="8" id="KW-1185">Reference proteome</keyword>
<evidence type="ECO:0000313" key="8">
    <source>
        <dbReference type="Proteomes" id="UP000193922"/>
    </source>
</evidence>
<dbReference type="EC" id="2.3.1.48" evidence="2"/>
<dbReference type="OrthoDB" id="787137at2759"/>
<sequence>MGKKTTATAQTHDAESNGQITQIHLGSHRIAAWYASPYPSGYQHDLYICERCLKYMKTRTALDTHACHSGFPRGRKIYEDGTASVCEIDGKQELLYCQNLCLLSKLFLDQKTVYYDIGSFFFYVLLARTPRGLKFVGYFSKEKSSVDGNLLACILILPPFRGQNFGQLLIEISYELARRDGMVGGPEQPLSPQGFHSFRAYWRRAVINELLRDGSTKIVSLARLAGRTGIRIEDILFTLDDLGLLEFWRGRHIVCIANETVRRVVSERWIRLAPRMDVEGMVVRSPSTSDCDSDTL</sequence>
<organism evidence="7 8">
    <name type="scientific">Linderina pennispora</name>
    <dbReference type="NCBI Taxonomy" id="61395"/>
    <lineage>
        <taxon>Eukaryota</taxon>
        <taxon>Fungi</taxon>
        <taxon>Fungi incertae sedis</taxon>
        <taxon>Zoopagomycota</taxon>
        <taxon>Kickxellomycotina</taxon>
        <taxon>Kickxellomycetes</taxon>
        <taxon>Kickxellales</taxon>
        <taxon>Kickxellaceae</taxon>
        <taxon>Linderina</taxon>
    </lineage>
</organism>
<dbReference type="SUPFAM" id="SSF55729">
    <property type="entry name" value="Acyl-CoA N-acyltransferases (Nat)"/>
    <property type="match status" value="1"/>
</dbReference>
<dbReference type="Gene3D" id="1.10.10.10">
    <property type="entry name" value="Winged helix-like DNA-binding domain superfamily/Winged helix DNA-binding domain"/>
    <property type="match status" value="1"/>
</dbReference>
<dbReference type="Pfam" id="PF01853">
    <property type="entry name" value="MOZ_SAS"/>
    <property type="match status" value="1"/>
</dbReference>
<dbReference type="InterPro" id="IPR002717">
    <property type="entry name" value="HAT_MYST-type"/>
</dbReference>
<dbReference type="GO" id="GO:0006355">
    <property type="term" value="P:regulation of DNA-templated transcription"/>
    <property type="evidence" value="ECO:0007669"/>
    <property type="project" value="InterPro"/>
</dbReference>
<evidence type="ECO:0000256" key="5">
    <source>
        <dbReference type="PIRSR" id="PIRSR602717-51"/>
    </source>
</evidence>
<reference evidence="7 8" key="1">
    <citation type="submission" date="2016-07" db="EMBL/GenBank/DDBJ databases">
        <title>Pervasive Adenine N6-methylation of Active Genes in Fungi.</title>
        <authorList>
            <consortium name="DOE Joint Genome Institute"/>
            <person name="Mondo S.J."/>
            <person name="Dannebaum R.O."/>
            <person name="Kuo R.C."/>
            <person name="Labutti K."/>
            <person name="Haridas S."/>
            <person name="Kuo A."/>
            <person name="Salamov A."/>
            <person name="Ahrendt S.R."/>
            <person name="Lipzen A."/>
            <person name="Sullivan W."/>
            <person name="Andreopoulos W.B."/>
            <person name="Clum A."/>
            <person name="Lindquist E."/>
            <person name="Daum C."/>
            <person name="Ramamoorthy G.K."/>
            <person name="Gryganskyi A."/>
            <person name="Culley D."/>
            <person name="Magnuson J.K."/>
            <person name="James T.Y."/>
            <person name="O'Malley M.A."/>
            <person name="Stajich J.E."/>
            <person name="Spatafora J.W."/>
            <person name="Visel A."/>
            <person name="Grigoriev I.V."/>
        </authorList>
    </citation>
    <scope>NUCLEOTIDE SEQUENCE [LARGE SCALE GENOMIC DNA]</scope>
    <source>
        <strain evidence="7 8">ATCC 12442</strain>
    </source>
</reference>
<name>A0A1Y1WM08_9FUNG</name>
<comment type="similarity">
    <text evidence="1">Belongs to the MYST (SAS/MOZ) family.</text>
</comment>
<dbReference type="FunFam" id="3.30.60.60:FF:000001">
    <property type="entry name" value="Histone acetyltransferase"/>
    <property type="match status" value="1"/>
</dbReference>
<evidence type="ECO:0000256" key="3">
    <source>
        <dbReference type="ARBA" id="ARBA00022679"/>
    </source>
</evidence>
<dbReference type="Proteomes" id="UP000193922">
    <property type="component" value="Unassembled WGS sequence"/>
</dbReference>
<dbReference type="InterPro" id="IPR040706">
    <property type="entry name" value="Zf-MYST"/>
</dbReference>
<feature type="active site" description="Proton donor/acceptor" evidence="5">
    <location>
        <position position="187"/>
    </location>
</feature>
<protein>
    <recommendedName>
        <fullName evidence="2">histone acetyltransferase</fullName>
        <ecNumber evidence="2">2.3.1.48</ecNumber>
    </recommendedName>
</protein>
<dbReference type="RefSeq" id="XP_040747800.1">
    <property type="nucleotide sequence ID" value="XM_040890830.1"/>
</dbReference>
<evidence type="ECO:0000259" key="6">
    <source>
        <dbReference type="PROSITE" id="PS51726"/>
    </source>
</evidence>
<dbReference type="InterPro" id="IPR036388">
    <property type="entry name" value="WH-like_DNA-bd_sf"/>
</dbReference>
<dbReference type="STRING" id="61395.A0A1Y1WM08"/>
<dbReference type="InterPro" id="IPR050603">
    <property type="entry name" value="MYST_HAT"/>
</dbReference>